<reference evidence="1" key="2">
    <citation type="submission" date="2025-09" db="UniProtKB">
        <authorList>
            <consortium name="Ensembl"/>
        </authorList>
    </citation>
    <scope>IDENTIFICATION</scope>
</reference>
<dbReference type="Gene3D" id="1.25.40.20">
    <property type="entry name" value="Ankyrin repeat-containing domain"/>
    <property type="match status" value="1"/>
</dbReference>
<accession>A0A673LIC2</accession>
<organism evidence="1 2">
    <name type="scientific">Sinocyclocheilus rhinocerous</name>
    <dbReference type="NCBI Taxonomy" id="307959"/>
    <lineage>
        <taxon>Eukaryota</taxon>
        <taxon>Metazoa</taxon>
        <taxon>Chordata</taxon>
        <taxon>Craniata</taxon>
        <taxon>Vertebrata</taxon>
        <taxon>Euteleostomi</taxon>
        <taxon>Actinopterygii</taxon>
        <taxon>Neopterygii</taxon>
        <taxon>Teleostei</taxon>
        <taxon>Ostariophysi</taxon>
        <taxon>Cypriniformes</taxon>
        <taxon>Cyprinidae</taxon>
        <taxon>Cyprininae</taxon>
        <taxon>Sinocyclocheilus</taxon>
    </lineage>
</organism>
<dbReference type="Pfam" id="PF13857">
    <property type="entry name" value="Ank_5"/>
    <property type="match status" value="1"/>
</dbReference>
<proteinExistence type="predicted"/>
<dbReference type="GO" id="GO:0035023">
    <property type="term" value="P:regulation of Rho protein signal transduction"/>
    <property type="evidence" value="ECO:0007669"/>
    <property type="project" value="TreeGrafter"/>
</dbReference>
<protein>
    <submittedName>
        <fullName evidence="1">Uncharacterized protein</fullName>
    </submittedName>
</protein>
<dbReference type="PANTHER" id="PTHR13944">
    <property type="entry name" value="AGAP007712-PA"/>
    <property type="match status" value="1"/>
</dbReference>
<dbReference type="PANTHER" id="PTHR13944:SF21">
    <property type="entry name" value="CYSTS, ISOFORM C"/>
    <property type="match status" value="1"/>
</dbReference>
<dbReference type="SUPFAM" id="SSF48403">
    <property type="entry name" value="Ankyrin repeat"/>
    <property type="match status" value="1"/>
</dbReference>
<dbReference type="Proteomes" id="UP000472270">
    <property type="component" value="Unassembled WGS sequence"/>
</dbReference>
<sequence>HSSSPCGECVLTVQLCDEALGEGEQGEVQFFLLFTGSAQRHLTSTLKVSHATLQAVCPAHNCCEWVLVTLCSAGPDGNIHTLATERLHFVQDLAFDMAQFLVSAVGQTNLLEEALLLDEHQIPLQECEKLDQNLSLALKHITLPPGWNLLRDNTRLEPQETLLHFAARRGLLRVASFLLKQPGAREALNLCNKRGATPVIIAQSRGYTALLELFSL</sequence>
<evidence type="ECO:0000313" key="2">
    <source>
        <dbReference type="Proteomes" id="UP000472270"/>
    </source>
</evidence>
<reference evidence="1" key="1">
    <citation type="submission" date="2025-08" db="UniProtKB">
        <authorList>
            <consortium name="Ensembl"/>
        </authorList>
    </citation>
    <scope>IDENTIFICATION</scope>
</reference>
<dbReference type="AlphaFoldDB" id="A0A673LIC2"/>
<dbReference type="Ensembl" id="ENSSRHT00000080124.1">
    <property type="protein sequence ID" value="ENSSRHP00000078007.1"/>
    <property type="gene ID" value="ENSSRHG00000038685.1"/>
</dbReference>
<keyword evidence="2" id="KW-1185">Reference proteome</keyword>
<name>A0A673LIC2_9TELE</name>
<dbReference type="InterPro" id="IPR036770">
    <property type="entry name" value="Ankyrin_rpt-contain_sf"/>
</dbReference>
<evidence type="ECO:0000313" key="1">
    <source>
        <dbReference type="Ensembl" id="ENSSRHP00000078007.1"/>
    </source>
</evidence>
<dbReference type="InterPro" id="IPR051632">
    <property type="entry name" value="Rho_GEF"/>
</dbReference>
<dbReference type="InterPro" id="IPR002110">
    <property type="entry name" value="Ankyrin_rpt"/>
</dbReference>